<evidence type="ECO:0000256" key="1">
    <source>
        <dbReference type="SAM" id="Phobius"/>
    </source>
</evidence>
<dbReference type="Proteomes" id="UP000030675">
    <property type="component" value="Unassembled WGS sequence"/>
</dbReference>
<feature type="transmembrane region" description="Helical" evidence="1">
    <location>
        <begin position="349"/>
        <end position="375"/>
    </location>
</feature>
<gene>
    <name evidence="2" type="ORF">PLEI_0618</name>
</gene>
<evidence type="ECO:0000313" key="2">
    <source>
        <dbReference type="EMBL" id="GAD28974.1"/>
    </source>
</evidence>
<feature type="transmembrane region" description="Helical" evidence="1">
    <location>
        <begin position="229"/>
        <end position="248"/>
    </location>
</feature>
<feature type="transmembrane region" description="Helical" evidence="1">
    <location>
        <begin position="321"/>
        <end position="342"/>
    </location>
</feature>
<keyword evidence="1" id="KW-1133">Transmembrane helix</keyword>
<dbReference type="AlphaFoldDB" id="X0NXZ2"/>
<dbReference type="HOGENOM" id="CLU_651557_0_0_6"/>
<feature type="transmembrane region" description="Helical" evidence="1">
    <location>
        <begin position="106"/>
        <end position="130"/>
    </location>
</feature>
<feature type="transmembrane region" description="Helical" evidence="1">
    <location>
        <begin position="30"/>
        <end position="49"/>
    </location>
</feature>
<sequence>MLNKNKITSYMIVVSVVFLFFFDIRPYFLWSTNLFFIKFFSCFFILSVIINNKLNLSIKNIVSLFIFILISCLYAISSNGIDTVSLSFILVVCLYILIPDSTKQKIFIAISNIYILFSTISLFTFFYVYITDSQSFSLIEPLNSVKTLPYRNYFFLVTPSEFGLRDFRFSGVFDEPGVVGTLSALFLANDKIYNNKYKRVILILSGLVSMSLAFYILIIVLFFFKNYKVILITFLSIVLLFPVIKSIGDGNIIFERFVIQRIDNLFTSTEKVNNRQSSQFEVVYNDFFNADQFYLGNGIGQASLIDPEGFSYTHTIYDNGLLFFILVNFYIGYCLFVGRLTLKQSLKCFVLLSLALLQRPYYTNICMYVILFGYVSDTDELSEK</sequence>
<accession>X0NXZ2</accession>
<feature type="transmembrane region" description="Helical" evidence="1">
    <location>
        <begin position="7"/>
        <end position="24"/>
    </location>
</feature>
<feature type="transmembrane region" description="Helical" evidence="1">
    <location>
        <begin position="61"/>
        <end position="77"/>
    </location>
</feature>
<evidence type="ECO:0000313" key="3">
    <source>
        <dbReference type="Proteomes" id="UP000030675"/>
    </source>
</evidence>
<name>X0NXZ2_PHOLE</name>
<organism evidence="2 3">
    <name type="scientific">Photobacterium leiognathi lrivu.4.1</name>
    <dbReference type="NCBI Taxonomy" id="1248232"/>
    <lineage>
        <taxon>Bacteria</taxon>
        <taxon>Pseudomonadati</taxon>
        <taxon>Pseudomonadota</taxon>
        <taxon>Gammaproteobacteria</taxon>
        <taxon>Vibrionales</taxon>
        <taxon>Vibrionaceae</taxon>
        <taxon>Photobacterium</taxon>
    </lineage>
</organism>
<feature type="transmembrane region" description="Helical" evidence="1">
    <location>
        <begin position="83"/>
        <end position="99"/>
    </location>
</feature>
<keyword evidence="1" id="KW-0472">Membrane</keyword>
<proteinExistence type="predicted"/>
<keyword evidence="1" id="KW-0812">Transmembrane</keyword>
<reference evidence="3" key="1">
    <citation type="submission" date="2012-12" db="EMBL/GenBank/DDBJ databases">
        <title>Genome Sequence of Photobacterium leiognathi lrivu.4.1.</title>
        <authorList>
            <person name="Urbanczyk H."/>
            <person name="Ogura Y."/>
            <person name="Hayashi T."/>
            <person name="Dunlap P.V."/>
        </authorList>
    </citation>
    <scope>NUCLEOTIDE SEQUENCE [LARGE SCALE GENOMIC DNA]</scope>
    <source>
        <strain evidence="3">lrivu.4.1</strain>
    </source>
</reference>
<feature type="transmembrane region" description="Helical" evidence="1">
    <location>
        <begin position="200"/>
        <end position="224"/>
    </location>
</feature>
<dbReference type="EMBL" id="DF196810">
    <property type="protein sequence ID" value="GAD28974.1"/>
    <property type="molecule type" value="Genomic_DNA"/>
</dbReference>
<protein>
    <submittedName>
        <fullName evidence="2">Putative membrane protein</fullName>
    </submittedName>
</protein>